<comment type="caution">
    <text evidence="1">The sequence shown here is derived from an EMBL/GenBank/DDBJ whole genome shotgun (WGS) entry which is preliminary data.</text>
</comment>
<reference evidence="1" key="2">
    <citation type="submission" date="2023-05" db="EMBL/GenBank/DDBJ databases">
        <authorList>
            <consortium name="Lawrence Berkeley National Laboratory"/>
            <person name="Steindorff A."/>
            <person name="Hensen N."/>
            <person name="Bonometti L."/>
            <person name="Westerberg I."/>
            <person name="Brannstrom I.O."/>
            <person name="Guillou S."/>
            <person name="Cros-Aarteil S."/>
            <person name="Calhoun S."/>
            <person name="Haridas S."/>
            <person name="Kuo A."/>
            <person name="Mondo S."/>
            <person name="Pangilinan J."/>
            <person name="Riley R."/>
            <person name="Labutti K."/>
            <person name="Andreopoulos B."/>
            <person name="Lipzen A."/>
            <person name="Chen C."/>
            <person name="Yanf M."/>
            <person name="Daum C."/>
            <person name="Ng V."/>
            <person name="Clum A."/>
            <person name="Ohm R."/>
            <person name="Martin F."/>
            <person name="Silar P."/>
            <person name="Natvig D."/>
            <person name="Lalanne C."/>
            <person name="Gautier V."/>
            <person name="Ament-Velasquez S.L."/>
            <person name="Kruys A."/>
            <person name="Hutchinson M.I."/>
            <person name="Powell A.J."/>
            <person name="Barry K."/>
            <person name="Miller A.N."/>
            <person name="Grigoriev I.V."/>
            <person name="Debuchy R."/>
            <person name="Gladieux P."/>
            <person name="Thoren M.H."/>
            <person name="Johannesson H."/>
        </authorList>
    </citation>
    <scope>NUCLEOTIDE SEQUENCE</scope>
    <source>
        <strain evidence="1">PSN309</strain>
    </source>
</reference>
<sequence>MKSNFLTLLAFIFLVLIPRVAIYLSKRLIKALFPFATCTNMYALSPFQMVTPTPMGYHAMQAPSCAPIKA</sequence>
<organism evidence="1 2">
    <name type="scientific">Podospora australis</name>
    <dbReference type="NCBI Taxonomy" id="1536484"/>
    <lineage>
        <taxon>Eukaryota</taxon>
        <taxon>Fungi</taxon>
        <taxon>Dikarya</taxon>
        <taxon>Ascomycota</taxon>
        <taxon>Pezizomycotina</taxon>
        <taxon>Sordariomycetes</taxon>
        <taxon>Sordariomycetidae</taxon>
        <taxon>Sordariales</taxon>
        <taxon>Podosporaceae</taxon>
        <taxon>Podospora</taxon>
    </lineage>
</organism>
<dbReference type="EMBL" id="MU864353">
    <property type="protein sequence ID" value="KAK4192762.1"/>
    <property type="molecule type" value="Genomic_DNA"/>
</dbReference>
<keyword evidence="2" id="KW-1185">Reference proteome</keyword>
<gene>
    <name evidence="1" type="ORF">QBC35DRAFT_483305</name>
</gene>
<dbReference type="AlphaFoldDB" id="A0AAN6X7I5"/>
<dbReference type="Proteomes" id="UP001302126">
    <property type="component" value="Unassembled WGS sequence"/>
</dbReference>
<proteinExistence type="predicted"/>
<evidence type="ECO:0000313" key="1">
    <source>
        <dbReference type="EMBL" id="KAK4192762.1"/>
    </source>
</evidence>
<protein>
    <submittedName>
        <fullName evidence="1">Uncharacterized protein</fullName>
    </submittedName>
</protein>
<accession>A0AAN6X7I5</accession>
<name>A0AAN6X7I5_9PEZI</name>
<evidence type="ECO:0000313" key="2">
    <source>
        <dbReference type="Proteomes" id="UP001302126"/>
    </source>
</evidence>
<reference evidence="1" key="1">
    <citation type="journal article" date="2023" name="Mol. Phylogenet. Evol.">
        <title>Genome-scale phylogeny and comparative genomics of the fungal order Sordariales.</title>
        <authorList>
            <person name="Hensen N."/>
            <person name="Bonometti L."/>
            <person name="Westerberg I."/>
            <person name="Brannstrom I.O."/>
            <person name="Guillou S."/>
            <person name="Cros-Aarteil S."/>
            <person name="Calhoun S."/>
            <person name="Haridas S."/>
            <person name="Kuo A."/>
            <person name="Mondo S."/>
            <person name="Pangilinan J."/>
            <person name="Riley R."/>
            <person name="LaButti K."/>
            <person name="Andreopoulos B."/>
            <person name="Lipzen A."/>
            <person name="Chen C."/>
            <person name="Yan M."/>
            <person name="Daum C."/>
            <person name="Ng V."/>
            <person name="Clum A."/>
            <person name="Steindorff A."/>
            <person name="Ohm R.A."/>
            <person name="Martin F."/>
            <person name="Silar P."/>
            <person name="Natvig D.O."/>
            <person name="Lalanne C."/>
            <person name="Gautier V."/>
            <person name="Ament-Velasquez S.L."/>
            <person name="Kruys A."/>
            <person name="Hutchinson M.I."/>
            <person name="Powell A.J."/>
            <person name="Barry K."/>
            <person name="Miller A.N."/>
            <person name="Grigoriev I.V."/>
            <person name="Debuchy R."/>
            <person name="Gladieux P."/>
            <person name="Hiltunen Thoren M."/>
            <person name="Johannesson H."/>
        </authorList>
    </citation>
    <scope>NUCLEOTIDE SEQUENCE</scope>
    <source>
        <strain evidence="1">PSN309</strain>
    </source>
</reference>